<organism evidence="16 17">
    <name type="scientific">Sterolibacterium denitrificans</name>
    <dbReference type="NCBI Taxonomy" id="157592"/>
    <lineage>
        <taxon>Bacteria</taxon>
        <taxon>Pseudomonadati</taxon>
        <taxon>Pseudomonadota</taxon>
        <taxon>Betaproteobacteria</taxon>
        <taxon>Nitrosomonadales</taxon>
        <taxon>Sterolibacteriaceae</taxon>
        <taxon>Sterolibacterium</taxon>
    </lineage>
</organism>
<proteinExistence type="inferred from homology"/>
<dbReference type="PANTHER" id="PTHR11070:SF64">
    <property type="entry name" value="ATP-DEPENDENT DNA HELICASE REP"/>
    <property type="match status" value="1"/>
</dbReference>
<evidence type="ECO:0000256" key="12">
    <source>
        <dbReference type="PROSITE-ProRule" id="PRU00560"/>
    </source>
</evidence>
<evidence type="ECO:0000256" key="11">
    <source>
        <dbReference type="HAMAP-Rule" id="MF_01920"/>
    </source>
</evidence>
<dbReference type="Gene3D" id="1.10.10.160">
    <property type="match status" value="1"/>
</dbReference>
<name>A0A7Z7HQC5_9PROT</name>
<protein>
    <recommendedName>
        <fullName evidence="11">ATP-dependent DNA helicase Rep</fullName>
        <ecNumber evidence="11">5.6.2.4</ecNumber>
    </recommendedName>
    <alternativeName>
        <fullName evidence="11">DNA 3'-5' helicase Rep</fullName>
    </alternativeName>
</protein>
<dbReference type="GO" id="GO:0043138">
    <property type="term" value="F:3'-5' DNA helicase activity"/>
    <property type="evidence" value="ECO:0007669"/>
    <property type="project" value="UniProtKB-UniRule"/>
</dbReference>
<dbReference type="PANTHER" id="PTHR11070">
    <property type="entry name" value="UVRD / RECB / PCRA DNA HELICASE FAMILY MEMBER"/>
    <property type="match status" value="1"/>
</dbReference>
<dbReference type="InterPro" id="IPR000212">
    <property type="entry name" value="DNA_helicase_UvrD/REP"/>
</dbReference>
<keyword evidence="13" id="KW-1133">Transmembrane helix</keyword>
<keyword evidence="7 11" id="KW-0238">DNA-binding</keyword>
<dbReference type="GO" id="GO:0005524">
    <property type="term" value="F:ATP binding"/>
    <property type="evidence" value="ECO:0007669"/>
    <property type="project" value="UniProtKB-UniRule"/>
</dbReference>
<evidence type="ECO:0000256" key="9">
    <source>
        <dbReference type="ARBA" id="ARBA00034617"/>
    </source>
</evidence>
<evidence type="ECO:0000256" key="13">
    <source>
        <dbReference type="SAM" id="Phobius"/>
    </source>
</evidence>
<reference evidence="16" key="1">
    <citation type="submission" date="2017-03" db="EMBL/GenBank/DDBJ databases">
        <authorList>
            <consortium name="AG Boll"/>
        </authorList>
    </citation>
    <scope>NUCLEOTIDE SEQUENCE [LARGE SCALE GENOMIC DNA]</scope>
    <source>
        <strain evidence="16">Chol</strain>
    </source>
</reference>
<dbReference type="PROSITE" id="PS51217">
    <property type="entry name" value="UVRD_HELICASE_CTER"/>
    <property type="match status" value="1"/>
</dbReference>
<keyword evidence="2 11" id="KW-0235">DNA replication</keyword>
<dbReference type="GO" id="GO:0005829">
    <property type="term" value="C:cytosol"/>
    <property type="evidence" value="ECO:0007669"/>
    <property type="project" value="TreeGrafter"/>
</dbReference>
<dbReference type="HAMAP" id="MF_01920">
    <property type="entry name" value="Helicase_Rep"/>
    <property type="match status" value="1"/>
</dbReference>
<keyword evidence="13" id="KW-0472">Membrane</keyword>
<accession>A0A7Z7HQC5</accession>
<dbReference type="GO" id="GO:0003697">
    <property type="term" value="F:single-stranded DNA binding"/>
    <property type="evidence" value="ECO:0007669"/>
    <property type="project" value="UniProtKB-UniRule"/>
</dbReference>
<keyword evidence="3 11" id="KW-0547">Nucleotide-binding</keyword>
<feature type="binding site" evidence="11">
    <location>
        <position position="312"/>
    </location>
    <ligand>
        <name>ATP</name>
        <dbReference type="ChEBI" id="CHEBI:30616"/>
    </ligand>
</feature>
<evidence type="ECO:0000256" key="10">
    <source>
        <dbReference type="ARBA" id="ARBA00048988"/>
    </source>
</evidence>
<dbReference type="PROSITE" id="PS51198">
    <property type="entry name" value="UVRD_HELICASE_ATP_BIND"/>
    <property type="match status" value="1"/>
</dbReference>
<feature type="domain" description="UvrD-like helicase ATP-binding" evidence="14">
    <location>
        <begin position="38"/>
        <end position="314"/>
    </location>
</feature>
<dbReference type="InterPro" id="IPR027417">
    <property type="entry name" value="P-loop_NTPase"/>
</dbReference>
<dbReference type="Proteomes" id="UP000242886">
    <property type="component" value="Chromosome SDENCHOL"/>
</dbReference>
<dbReference type="CDD" id="cd17932">
    <property type="entry name" value="DEXQc_UvrD"/>
    <property type="match status" value="1"/>
</dbReference>
<evidence type="ECO:0000259" key="15">
    <source>
        <dbReference type="PROSITE" id="PS51217"/>
    </source>
</evidence>
<dbReference type="SUPFAM" id="SSF52540">
    <property type="entry name" value="P-loop containing nucleoside triphosphate hydrolases"/>
    <property type="match status" value="1"/>
</dbReference>
<dbReference type="InterPro" id="IPR014016">
    <property type="entry name" value="UvrD-like_ATP-bd"/>
</dbReference>
<dbReference type="GO" id="GO:0006260">
    <property type="term" value="P:DNA replication"/>
    <property type="evidence" value="ECO:0007669"/>
    <property type="project" value="UniProtKB-UniRule"/>
</dbReference>
<keyword evidence="5 11" id="KW-0347">Helicase</keyword>
<evidence type="ECO:0000313" key="16">
    <source>
        <dbReference type="EMBL" id="SMB23176.1"/>
    </source>
</evidence>
<evidence type="ECO:0000256" key="6">
    <source>
        <dbReference type="ARBA" id="ARBA00022840"/>
    </source>
</evidence>
<keyword evidence="8 11" id="KW-0413">Isomerase</keyword>
<feature type="domain" description="UvrD-like helicase C-terminal" evidence="15">
    <location>
        <begin position="315"/>
        <end position="590"/>
    </location>
</feature>
<dbReference type="CDD" id="cd18807">
    <property type="entry name" value="SF1_C_UvrD"/>
    <property type="match status" value="1"/>
</dbReference>
<evidence type="ECO:0000259" key="14">
    <source>
        <dbReference type="PROSITE" id="PS51198"/>
    </source>
</evidence>
<feature type="transmembrane region" description="Helical" evidence="13">
    <location>
        <begin position="20"/>
        <end position="38"/>
    </location>
</feature>
<dbReference type="EMBL" id="LT837803">
    <property type="protein sequence ID" value="SMB23176.1"/>
    <property type="molecule type" value="Genomic_DNA"/>
</dbReference>
<keyword evidence="13" id="KW-0812">Transmembrane</keyword>
<dbReference type="GO" id="GO:0016787">
    <property type="term" value="F:hydrolase activity"/>
    <property type="evidence" value="ECO:0007669"/>
    <property type="project" value="UniProtKB-UniRule"/>
</dbReference>
<gene>
    <name evidence="11 16" type="primary">rep</name>
    <name evidence="16" type="ORF">SDENCHOL_10784</name>
</gene>
<dbReference type="Gene3D" id="1.10.486.10">
    <property type="entry name" value="PCRA, domain 4"/>
    <property type="match status" value="1"/>
</dbReference>
<comment type="catalytic activity">
    <reaction evidence="10 11">
        <text>ATP + H2O = ADP + phosphate + H(+)</text>
        <dbReference type="Rhea" id="RHEA:13065"/>
        <dbReference type="ChEBI" id="CHEBI:15377"/>
        <dbReference type="ChEBI" id="CHEBI:15378"/>
        <dbReference type="ChEBI" id="CHEBI:30616"/>
        <dbReference type="ChEBI" id="CHEBI:43474"/>
        <dbReference type="ChEBI" id="CHEBI:456216"/>
        <dbReference type="EC" id="5.6.2.4"/>
    </reaction>
</comment>
<keyword evidence="4 11" id="KW-0378">Hydrolase</keyword>
<dbReference type="GO" id="GO:0000725">
    <property type="term" value="P:recombinational repair"/>
    <property type="evidence" value="ECO:0007669"/>
    <property type="project" value="TreeGrafter"/>
</dbReference>
<dbReference type="EC" id="5.6.2.4" evidence="11"/>
<dbReference type="Pfam" id="PF00580">
    <property type="entry name" value="UvrD-helicase"/>
    <property type="match status" value="1"/>
</dbReference>
<comment type="subunit">
    <text evidence="11">Homodimer.</text>
</comment>
<evidence type="ECO:0000256" key="2">
    <source>
        <dbReference type="ARBA" id="ARBA00022705"/>
    </source>
</evidence>
<comment type="similarity">
    <text evidence="1 11">Belongs to the helicase family. UvrD subfamily.</text>
</comment>
<dbReference type="InterPro" id="IPR014017">
    <property type="entry name" value="DNA_helicase_UvrD-like_C"/>
</dbReference>
<dbReference type="InterPro" id="IPR013986">
    <property type="entry name" value="DExx_box_DNA_helicase_dom_sf"/>
</dbReference>
<dbReference type="AlphaFoldDB" id="A0A7Z7HQC5"/>
<evidence type="ECO:0000313" key="17">
    <source>
        <dbReference type="Proteomes" id="UP000242886"/>
    </source>
</evidence>
<evidence type="ECO:0000256" key="5">
    <source>
        <dbReference type="ARBA" id="ARBA00022806"/>
    </source>
</evidence>
<feature type="binding site" evidence="12">
    <location>
        <begin position="59"/>
        <end position="66"/>
    </location>
    <ligand>
        <name>ATP</name>
        <dbReference type="ChEBI" id="CHEBI:30616"/>
    </ligand>
</feature>
<sequence length="699" mass="78310">MTETTAATATTKKRRIADKLASFPAFSVLAVFAFSMSAKLNPPQREAIRHLDGPLLVLAGAGSGKTRVITHKIAYLIEECEVQPAHIAAITFTNKAAREMQERIARLMPGRSLQGLTISTFHSLGARMLRQEAKLCELKPGFSILDAGDCLGILGELMRNADKAQVRAAQGRISRWKNDLVDPEQALENAGEAIEAATARLYAEYERTLRAYQAVDFDDLIGLPVRLLDKAPEVLARWQGRLRHLLVDEYQDTNKCQYRMLKLLAGPRAAFTAVGDDDQSIYAWRGADVENLHLLQKDFPQLKVIKLEQNYRSTVRILQAANSLIAHNPKLFEKKLWSEHGHGDAIQVHACRDGEHEAELVVMKLQAHKFQQRTRFADYAILYRGNHQARAFEQQLRDNRIPYVMSGGQSFFDRAEIKDITCYLRLIANNDDDPAFIRAVTTPKRGIGAATIEALGRYAGQRRISLFAAAFEVGAESHVNVRQLAAAREFGVFINRMASRAAREPAGELLEELLKSLGYENWLFESCEPREAESKWANVRDFVGWLGRKGEEENKNLLELTQSVALISMLDKNDADADAVQLATLHAAKGLEFKHVFLVGIEEGLLPHRDAEAEGRIAEERRLMYVGITRAERSLHLSWCQRRKQGKEWRSCEPSRFIGEMGGDLKFLGGSKEDTPQDKAAGRARLAQFKALLSGDQSI</sequence>
<evidence type="ECO:0000256" key="8">
    <source>
        <dbReference type="ARBA" id="ARBA00023235"/>
    </source>
</evidence>
<dbReference type="InterPro" id="IPR005752">
    <property type="entry name" value="Helicase_Rep"/>
</dbReference>
<evidence type="ECO:0000256" key="3">
    <source>
        <dbReference type="ARBA" id="ARBA00022741"/>
    </source>
</evidence>
<comment type="catalytic activity">
    <reaction evidence="9 11">
        <text>Couples ATP hydrolysis with the unwinding of duplex DNA by translocating in the 3'-5' direction.</text>
        <dbReference type="EC" id="5.6.2.4"/>
    </reaction>
</comment>
<dbReference type="Gene3D" id="3.40.50.300">
    <property type="entry name" value="P-loop containing nucleotide triphosphate hydrolases"/>
    <property type="match status" value="2"/>
</dbReference>
<dbReference type="Pfam" id="PF13361">
    <property type="entry name" value="UvrD_C"/>
    <property type="match status" value="1"/>
</dbReference>
<keyword evidence="17" id="KW-1185">Reference proteome</keyword>
<keyword evidence="6 11" id="KW-0067">ATP-binding</keyword>
<evidence type="ECO:0000256" key="1">
    <source>
        <dbReference type="ARBA" id="ARBA00009922"/>
    </source>
</evidence>
<evidence type="ECO:0000256" key="7">
    <source>
        <dbReference type="ARBA" id="ARBA00023125"/>
    </source>
</evidence>
<comment type="function">
    <text evidence="11">Rep helicase is a single-stranded DNA-dependent ATPase involved in DNA replication; it can initiate unwinding at a nick in the DNA. It binds to the single-stranded DNA and acts in a progressive fashion along the DNA in the 3' to 5' direction.</text>
</comment>
<evidence type="ECO:0000256" key="4">
    <source>
        <dbReference type="ARBA" id="ARBA00022801"/>
    </source>
</evidence>